<feature type="region of interest" description="Disordered" evidence="1">
    <location>
        <begin position="324"/>
        <end position="363"/>
    </location>
</feature>
<dbReference type="PANTHER" id="PTHR47326:SF1">
    <property type="entry name" value="HTH PSQ-TYPE DOMAIN-CONTAINING PROTEIN"/>
    <property type="match status" value="1"/>
</dbReference>
<dbReference type="Gene3D" id="3.30.420.10">
    <property type="entry name" value="Ribonuclease H-like superfamily/Ribonuclease H"/>
    <property type="match status" value="1"/>
</dbReference>
<name>A0ABQ9I0H9_9NEOP</name>
<keyword evidence="3" id="KW-1185">Reference proteome</keyword>
<gene>
    <name evidence="2" type="ORF">PR048_009649</name>
</gene>
<reference evidence="2 3" key="1">
    <citation type="submission" date="2023-02" db="EMBL/GenBank/DDBJ databases">
        <title>LHISI_Scaffold_Assembly.</title>
        <authorList>
            <person name="Stuart O.P."/>
            <person name="Cleave R."/>
            <person name="Magrath M.J.L."/>
            <person name="Mikheyev A.S."/>
        </authorList>
    </citation>
    <scope>NUCLEOTIDE SEQUENCE [LARGE SCALE GENOMIC DNA]</scope>
    <source>
        <strain evidence="2">Daus_M_001</strain>
        <tissue evidence="2">Leg muscle</tissue>
    </source>
</reference>
<feature type="region of interest" description="Disordered" evidence="1">
    <location>
        <begin position="1157"/>
        <end position="1180"/>
    </location>
</feature>
<feature type="compositionally biased region" description="Polar residues" evidence="1">
    <location>
        <begin position="1171"/>
        <end position="1180"/>
    </location>
</feature>
<dbReference type="Proteomes" id="UP001159363">
    <property type="component" value="Chromosome 3"/>
</dbReference>
<evidence type="ECO:0000313" key="2">
    <source>
        <dbReference type="EMBL" id="KAJ8890142.1"/>
    </source>
</evidence>
<sequence length="1218" mass="135822">MGLCGKAERKGTRREYEKWYVIELLMMIKYSRSVVCSRINVVMCSGVTPRHSKRFPDKGPLEKSGRNWVNVQRCFPIHLPSFCEVLWIKLQQSQCVHGKPKLEECDVGSPAIRTTAVCGVSDSQLSKERSPNVLRASCSAPWAVDDFNFSRKAWSDGEWCRIMFSDESWFCITASRSSESNVQVSSSGWDGEVRGVEKCFSAPGLDFKWGRGDLVVRLLAFHQGAPGTIPGGVATGFSHVGIVPGDAARRRVFSGVSRFLPPLHSVADPHLPRPTLIGSQDLDVKSRPILFACLLIGDSTHTCRRALWGNFLAPNAGTQMYARQGRETPGLSPPRRPDKPLTNCSPAEKVERQEGVEQGNDAHGTRLAWAPRMGRWSFGNEINSLQASGRRGHARGRHLAGALAGGARQRMAQPSPPSDPLGMLADSTAAVDRELFPALDYRRDSNVELGSNWIGNEIGKKMTKLPKQFESQRTVRQAVVRSPRRSTRLRATSAVISHTSARRNLHQGRVISRNKDIAWPPKSPHLTACDFFLWGHLKTKVFRVNPPKTIVVLKQRILYEVALIPVYMLREVMQNFVTRLGECSSCTRQQINVTCLPYAGTQLASQGLITYLPAGNTAIREPFIARSYQSDTRFPVQWLPGICTRESCRAMPVVTEFSRGYPVPPCISALLHTHLSLQPLRLSTPPMLRATQTSRLITHSQDTLPIRKRKLLVYPWSIEIYHVRTSIREILVSLLMILPVSSRRSSQFHLEDRPSFILVILPVSSRRSSQFHLEDRPSFILVILPVSSRRSSQFHLEDRPSFILMILPVSSRRSSQFPSSSFHRGFFNTYADMSTLFGWKFDRNLSLAAEARKITTSTENRMVPIMHLRSAGFVKVNVSTAAGRRLGTRVPSFYLTAARHGPVCSRAARQRPGSIRADIKTFALYTNSRNVRMVNYCDNIYGTDPAFAHETVKCVGTSPTLYSNVARHSYICRLPCGIISAQCIGYMFQLRSRKFTKLTTFPYHCERPLPSIASRINEPAVTDVCGIDDSTATLARACIPPLLSLPRLTALRHARTSPGYTTSPPSLASRVRLPADSPGIFACGKIRRTLWTSFLRVFPNSTTGAVRHYTISISLFRLDSTEMKRNVGIPSANKRLANYLPSVARPIGNFSQHAVANQTQGPFTETREANQRTGTPTSTKSPCYSVSVYSLAMVTPNFFKALLKFYCHNISPPGANNA</sequence>
<protein>
    <submittedName>
        <fullName evidence="2">Uncharacterized protein</fullName>
    </submittedName>
</protein>
<proteinExistence type="predicted"/>
<dbReference type="InterPro" id="IPR036397">
    <property type="entry name" value="RNaseH_sf"/>
</dbReference>
<organism evidence="2 3">
    <name type="scientific">Dryococelus australis</name>
    <dbReference type="NCBI Taxonomy" id="614101"/>
    <lineage>
        <taxon>Eukaryota</taxon>
        <taxon>Metazoa</taxon>
        <taxon>Ecdysozoa</taxon>
        <taxon>Arthropoda</taxon>
        <taxon>Hexapoda</taxon>
        <taxon>Insecta</taxon>
        <taxon>Pterygota</taxon>
        <taxon>Neoptera</taxon>
        <taxon>Polyneoptera</taxon>
        <taxon>Phasmatodea</taxon>
        <taxon>Verophasmatodea</taxon>
        <taxon>Anareolatae</taxon>
        <taxon>Phasmatidae</taxon>
        <taxon>Eurycanthinae</taxon>
        <taxon>Dryococelus</taxon>
    </lineage>
</organism>
<evidence type="ECO:0000313" key="3">
    <source>
        <dbReference type="Proteomes" id="UP001159363"/>
    </source>
</evidence>
<evidence type="ECO:0000256" key="1">
    <source>
        <dbReference type="SAM" id="MobiDB-lite"/>
    </source>
</evidence>
<accession>A0ABQ9I0H9</accession>
<dbReference type="PANTHER" id="PTHR47326">
    <property type="entry name" value="TRANSPOSABLE ELEMENT TC3 TRANSPOSASE-LIKE PROTEIN"/>
    <property type="match status" value="1"/>
</dbReference>
<comment type="caution">
    <text evidence="2">The sequence shown here is derived from an EMBL/GenBank/DDBJ whole genome shotgun (WGS) entry which is preliminary data.</text>
</comment>
<dbReference type="EMBL" id="JARBHB010000003">
    <property type="protein sequence ID" value="KAJ8890142.1"/>
    <property type="molecule type" value="Genomic_DNA"/>
</dbReference>